<reference evidence="1" key="1">
    <citation type="submission" date="2021-03" db="EMBL/GenBank/DDBJ databases">
        <title>Draft genome sequence of rust myrtle Austropuccinia psidii MF-1, a brazilian biotype.</title>
        <authorList>
            <person name="Quecine M.C."/>
            <person name="Pachon D.M.R."/>
            <person name="Bonatelli M.L."/>
            <person name="Correr F.H."/>
            <person name="Franceschini L.M."/>
            <person name="Leite T.F."/>
            <person name="Margarido G.R.A."/>
            <person name="Almeida C.A."/>
            <person name="Ferrarezi J.A."/>
            <person name="Labate C.A."/>
        </authorList>
    </citation>
    <scope>NUCLEOTIDE SEQUENCE</scope>
    <source>
        <strain evidence="1">MF-1</strain>
    </source>
</reference>
<name>A0A9Q3JTV6_9BASI</name>
<evidence type="ECO:0000313" key="2">
    <source>
        <dbReference type="Proteomes" id="UP000765509"/>
    </source>
</evidence>
<evidence type="ECO:0000313" key="1">
    <source>
        <dbReference type="EMBL" id="MBW0567639.1"/>
    </source>
</evidence>
<accession>A0A9Q3JTV6</accession>
<dbReference type="AlphaFoldDB" id="A0A9Q3JTV6"/>
<keyword evidence="2" id="KW-1185">Reference proteome</keyword>
<organism evidence="1 2">
    <name type="scientific">Austropuccinia psidii MF-1</name>
    <dbReference type="NCBI Taxonomy" id="1389203"/>
    <lineage>
        <taxon>Eukaryota</taxon>
        <taxon>Fungi</taxon>
        <taxon>Dikarya</taxon>
        <taxon>Basidiomycota</taxon>
        <taxon>Pucciniomycotina</taxon>
        <taxon>Pucciniomycetes</taxon>
        <taxon>Pucciniales</taxon>
        <taxon>Sphaerophragmiaceae</taxon>
        <taxon>Austropuccinia</taxon>
    </lineage>
</organism>
<gene>
    <name evidence="1" type="ORF">O181_107354</name>
</gene>
<comment type="caution">
    <text evidence="1">The sequence shown here is derived from an EMBL/GenBank/DDBJ whole genome shotgun (WGS) entry which is preliminary data.</text>
</comment>
<dbReference type="Proteomes" id="UP000765509">
    <property type="component" value="Unassembled WGS sequence"/>
</dbReference>
<proteinExistence type="predicted"/>
<sequence length="91" mass="10337">MNTSSRVIPIYFTINPTNNNTINGSVYQYDGPRCSVSFTIYIRLINLLFRKLLPSTRLGRSPYFFSPLPPSLIGMDAQSDSSDDHYSTHDE</sequence>
<dbReference type="EMBL" id="AVOT02081177">
    <property type="protein sequence ID" value="MBW0567639.1"/>
    <property type="molecule type" value="Genomic_DNA"/>
</dbReference>
<protein>
    <submittedName>
        <fullName evidence="1">Uncharacterized protein</fullName>
    </submittedName>
</protein>